<proteinExistence type="predicted"/>
<feature type="region of interest" description="Disordered" evidence="1">
    <location>
        <begin position="1"/>
        <end position="25"/>
    </location>
</feature>
<dbReference type="EMBL" id="KN847898">
    <property type="protein sequence ID" value="KIR42215.1"/>
    <property type="molecule type" value="Genomic_DNA"/>
</dbReference>
<accession>A0A0D0VBN0</accession>
<keyword evidence="3" id="KW-1185">Reference proteome</keyword>
<gene>
    <name evidence="2" type="ORF">I313_01434</name>
</gene>
<sequence length="105" mass="12251">MLTSGIQNSRRDNRQARKCPSPPLPPKYSKAFFSLLKYQNEQVRVDFLKHICCLLEKITAVLMNFPRMPVVLKTKPPPDKEEDPMITKLREKLKLSLQEVRKNAE</sequence>
<protein>
    <submittedName>
        <fullName evidence="2">Uncharacterized protein</fullName>
    </submittedName>
</protein>
<dbReference type="AlphaFoldDB" id="A0A0D0VBN0"/>
<dbReference type="Proteomes" id="UP000053392">
    <property type="component" value="Unassembled WGS sequence"/>
</dbReference>
<evidence type="ECO:0000256" key="1">
    <source>
        <dbReference type="SAM" id="MobiDB-lite"/>
    </source>
</evidence>
<dbReference type="HOGENOM" id="CLU_2236465_0_0_1"/>
<dbReference type="OrthoDB" id="2569995at2759"/>
<evidence type="ECO:0000313" key="2">
    <source>
        <dbReference type="EMBL" id="KIR42215.1"/>
    </source>
</evidence>
<organism evidence="2 3">
    <name type="scientific">Cryptococcus deuterogattii Ram5</name>
    <dbReference type="NCBI Taxonomy" id="1296110"/>
    <lineage>
        <taxon>Eukaryota</taxon>
        <taxon>Fungi</taxon>
        <taxon>Dikarya</taxon>
        <taxon>Basidiomycota</taxon>
        <taxon>Agaricomycotina</taxon>
        <taxon>Tremellomycetes</taxon>
        <taxon>Tremellales</taxon>
        <taxon>Cryptococcaceae</taxon>
        <taxon>Cryptococcus</taxon>
        <taxon>Cryptococcus gattii species complex</taxon>
    </lineage>
</organism>
<evidence type="ECO:0000313" key="3">
    <source>
        <dbReference type="Proteomes" id="UP000053392"/>
    </source>
</evidence>
<name>A0A0D0VBN0_9TREE</name>
<reference evidence="2 3" key="1">
    <citation type="submission" date="2015-01" db="EMBL/GenBank/DDBJ databases">
        <title>The Genome Sequence of Cryptococcus gattii Ram5.</title>
        <authorList>
            <consortium name="The Broad Institute Genomics Platform"/>
            <person name="Cuomo C."/>
            <person name="Litvintseva A."/>
            <person name="Chen Y."/>
            <person name="Heitman J."/>
            <person name="Sun S."/>
            <person name="Springer D."/>
            <person name="Dromer F."/>
            <person name="Young S."/>
            <person name="Zeng Q."/>
            <person name="Gargeya S."/>
            <person name="Abouelleil A."/>
            <person name="Alvarado L."/>
            <person name="Chapman S.B."/>
            <person name="Gainer-Dewar J."/>
            <person name="Goldberg J."/>
            <person name="Griggs A."/>
            <person name="Gujja S."/>
            <person name="Hansen M."/>
            <person name="Howarth C."/>
            <person name="Imamovic A."/>
            <person name="Larimer J."/>
            <person name="Murphy C."/>
            <person name="Naylor J."/>
            <person name="Pearson M."/>
            <person name="Priest M."/>
            <person name="Roberts A."/>
            <person name="Saif S."/>
            <person name="Shea T."/>
            <person name="Sykes S."/>
            <person name="Wortman J."/>
            <person name="Nusbaum C."/>
            <person name="Birren B."/>
        </authorList>
    </citation>
    <scope>NUCLEOTIDE SEQUENCE [LARGE SCALE GENOMIC DNA]</scope>
    <source>
        <strain evidence="2 3">Ram5</strain>
    </source>
</reference>